<comment type="similarity">
    <text evidence="1">Belongs to the short-chain fatty acyl-CoA assimilation regulator (ScfR) family.</text>
</comment>
<dbReference type="PIRSF" id="PIRSF019251">
    <property type="entry name" value="Rv0465c"/>
    <property type="match status" value="1"/>
</dbReference>
<feature type="domain" description="HTH cro/C1-type" evidence="5">
    <location>
        <begin position="12"/>
        <end position="66"/>
    </location>
</feature>
<dbReference type="GO" id="GO:0003677">
    <property type="term" value="F:DNA binding"/>
    <property type="evidence" value="ECO:0007669"/>
    <property type="project" value="UniProtKB-KW"/>
</dbReference>
<evidence type="ECO:0000256" key="4">
    <source>
        <dbReference type="ARBA" id="ARBA00023163"/>
    </source>
</evidence>
<dbReference type="GO" id="GO:0005829">
    <property type="term" value="C:cytosol"/>
    <property type="evidence" value="ECO:0007669"/>
    <property type="project" value="TreeGrafter"/>
</dbReference>
<dbReference type="InterPro" id="IPR010982">
    <property type="entry name" value="Lambda_DNA-bd_dom_sf"/>
</dbReference>
<dbReference type="Pfam" id="PF01381">
    <property type="entry name" value="HTH_3"/>
    <property type="match status" value="1"/>
</dbReference>
<dbReference type="KEGG" id="ado:A6F68_02057"/>
<keyword evidence="2" id="KW-0805">Transcription regulation</keyword>
<evidence type="ECO:0000256" key="3">
    <source>
        <dbReference type="ARBA" id="ARBA00023125"/>
    </source>
</evidence>
<dbReference type="Pfam" id="PF06114">
    <property type="entry name" value="Peptidase_M78"/>
    <property type="match status" value="1"/>
</dbReference>
<name>A0A1B2AEM4_9SPHN</name>
<dbReference type="SUPFAM" id="SSF47413">
    <property type="entry name" value="lambda repressor-like DNA-binding domains"/>
    <property type="match status" value="1"/>
</dbReference>
<organism evidence="6 7">
    <name type="scientific">Tsuneonella dongtanensis</name>
    <dbReference type="NCBI Taxonomy" id="692370"/>
    <lineage>
        <taxon>Bacteria</taxon>
        <taxon>Pseudomonadati</taxon>
        <taxon>Pseudomonadota</taxon>
        <taxon>Alphaproteobacteria</taxon>
        <taxon>Sphingomonadales</taxon>
        <taxon>Erythrobacteraceae</taxon>
        <taxon>Tsuneonella</taxon>
    </lineage>
</organism>
<dbReference type="InterPro" id="IPR050807">
    <property type="entry name" value="TransReg_Diox_bact_type"/>
</dbReference>
<evidence type="ECO:0000256" key="1">
    <source>
        <dbReference type="ARBA" id="ARBA00007227"/>
    </source>
</evidence>
<dbReference type="GO" id="GO:0003700">
    <property type="term" value="F:DNA-binding transcription factor activity"/>
    <property type="evidence" value="ECO:0007669"/>
    <property type="project" value="TreeGrafter"/>
</dbReference>
<evidence type="ECO:0000313" key="6">
    <source>
        <dbReference type="EMBL" id="ANY20561.1"/>
    </source>
</evidence>
<dbReference type="InterPro" id="IPR026281">
    <property type="entry name" value="HTH_RamB"/>
</dbReference>
<dbReference type="Gene3D" id="1.10.260.40">
    <property type="entry name" value="lambda repressor-like DNA-binding domains"/>
    <property type="match status" value="1"/>
</dbReference>
<keyword evidence="4" id="KW-0804">Transcription</keyword>
<dbReference type="PANTHER" id="PTHR46797">
    <property type="entry name" value="HTH-TYPE TRANSCRIPTIONAL REGULATOR"/>
    <property type="match status" value="1"/>
</dbReference>
<dbReference type="InterPro" id="IPR001387">
    <property type="entry name" value="Cro/C1-type_HTH"/>
</dbReference>
<dbReference type="InterPro" id="IPR010359">
    <property type="entry name" value="IrrE_HExxH"/>
</dbReference>
<evidence type="ECO:0000313" key="7">
    <source>
        <dbReference type="Proteomes" id="UP000092932"/>
    </source>
</evidence>
<gene>
    <name evidence="6" type="ORF">A6F68_02057</name>
</gene>
<dbReference type="CDD" id="cd00093">
    <property type="entry name" value="HTH_XRE"/>
    <property type="match status" value="1"/>
</dbReference>
<dbReference type="PANTHER" id="PTHR46797:SF23">
    <property type="entry name" value="HTH-TYPE TRANSCRIPTIONAL REGULATOR SUTR"/>
    <property type="match status" value="1"/>
</dbReference>
<protein>
    <submittedName>
        <fullName evidence="6">Helix-turn-helix domain protein</fullName>
    </submittedName>
</protein>
<proteinExistence type="inferred from homology"/>
<sequence>MTDAAIFAGPAIRRLRKREGLTQSAMATRLGISPSYLNLIERNQRPLSARVVLQVVDQFDFDPRALREDEAIGGLDGLARRMADDRFTDLGIDRDELAEFLSAAPQAAAAFARLYDNAAPEERRDDPTQAARREIERWRNHFADLDAAAEALADELRLSRSDTYAALAERLREHHQLSIRILPREVLPDHVRRLDLHARQLQLNEMLDPSSRTFQVATQIASLEFRDLIAGLAKGAQFPDEAPRRLFERHLVSYAAAALVMPYGRFLRAAEATGYDFAVLMRRFGVGFESLAHRLTTLQRIGQRGLPFFMARIDRAGQFSKRYAGASGAAFLDSDASCPLWHVHRAFERTDAFHVQAVKVDGSGASPAHWLTVSHAVEGREGARFAVVLGLEASLAADLASSRGLSLREADAQGIGAGCARCHIAGCTQRSLPPRGTALVFSAIEQGTTPFRFAG</sequence>
<reference evidence="6 7" key="1">
    <citation type="submission" date="2016-07" db="EMBL/GenBank/DDBJ databases">
        <title>Complete genome sequence of Altererythrobacter dongtanensis KCTC 22672, a type strain with esterase isolated from tidal flat.</title>
        <authorList>
            <person name="Cheng H."/>
            <person name="Wu Y.-H."/>
            <person name="Zhou P."/>
            <person name="Huo Y.-Y."/>
            <person name="Wang C.-S."/>
            <person name="Xu X.-W."/>
        </authorList>
    </citation>
    <scope>NUCLEOTIDE SEQUENCE [LARGE SCALE GENOMIC DNA]</scope>
    <source>
        <strain evidence="6 7">KCTC 22672</strain>
    </source>
</reference>
<dbReference type="RefSeq" id="WP_067679433.1">
    <property type="nucleotide sequence ID" value="NZ_CP016591.1"/>
</dbReference>
<dbReference type="InterPro" id="IPR018653">
    <property type="entry name" value="ScfR_C"/>
</dbReference>
<dbReference type="AlphaFoldDB" id="A0A1B2AEM4"/>
<evidence type="ECO:0000259" key="5">
    <source>
        <dbReference type="PROSITE" id="PS50943"/>
    </source>
</evidence>
<dbReference type="PATRIC" id="fig|692370.5.peg.2071"/>
<dbReference type="OrthoDB" id="1123084at2"/>
<dbReference type="STRING" id="692370.A6F68_02057"/>
<accession>A0A1B2AEM4</accession>
<keyword evidence="3" id="KW-0238">DNA-binding</keyword>
<evidence type="ECO:0000256" key="2">
    <source>
        <dbReference type="ARBA" id="ARBA00023015"/>
    </source>
</evidence>
<keyword evidence="7" id="KW-1185">Reference proteome</keyword>
<dbReference type="PROSITE" id="PS50943">
    <property type="entry name" value="HTH_CROC1"/>
    <property type="match status" value="1"/>
</dbReference>
<dbReference type="EMBL" id="CP016591">
    <property type="protein sequence ID" value="ANY20561.1"/>
    <property type="molecule type" value="Genomic_DNA"/>
</dbReference>
<dbReference type="Proteomes" id="UP000092932">
    <property type="component" value="Chromosome"/>
</dbReference>
<dbReference type="Pfam" id="PF09856">
    <property type="entry name" value="ScfRs"/>
    <property type="match status" value="1"/>
</dbReference>
<dbReference type="SMART" id="SM00530">
    <property type="entry name" value="HTH_XRE"/>
    <property type="match status" value="1"/>
</dbReference>